<feature type="transmembrane region" description="Helical" evidence="6">
    <location>
        <begin position="83"/>
        <end position="108"/>
    </location>
</feature>
<protein>
    <recommendedName>
        <fullName evidence="9">Hydrogenase</fullName>
    </recommendedName>
</protein>
<feature type="transmembrane region" description="Helical" evidence="6">
    <location>
        <begin position="140"/>
        <end position="160"/>
    </location>
</feature>
<evidence type="ECO:0000256" key="6">
    <source>
        <dbReference type="SAM" id="Phobius"/>
    </source>
</evidence>
<keyword evidence="4 6" id="KW-1133">Transmembrane helix</keyword>
<gene>
    <name evidence="7" type="ORF">GCM10008906_16730</name>
</gene>
<keyword evidence="8" id="KW-1185">Reference proteome</keyword>
<organism evidence="7 8">
    <name type="scientific">Clostridium oceanicum</name>
    <dbReference type="NCBI Taxonomy" id="1543"/>
    <lineage>
        <taxon>Bacteria</taxon>
        <taxon>Bacillati</taxon>
        <taxon>Bacillota</taxon>
        <taxon>Clostridia</taxon>
        <taxon>Eubacteriales</taxon>
        <taxon>Clostridiaceae</taxon>
        <taxon>Clostridium</taxon>
    </lineage>
</organism>
<keyword evidence="2" id="KW-1003">Cell membrane</keyword>
<feature type="transmembrane region" description="Helical" evidence="6">
    <location>
        <begin position="166"/>
        <end position="184"/>
    </location>
</feature>
<dbReference type="PANTHER" id="PTHR38601">
    <property type="entry name" value="HYDROGENASE-4 COMPONENT E"/>
    <property type="match status" value="1"/>
</dbReference>
<proteinExistence type="predicted"/>
<accession>A0ABP3UMJ8</accession>
<dbReference type="EMBL" id="BAAACG010000008">
    <property type="protein sequence ID" value="GAA0738826.1"/>
    <property type="molecule type" value="Genomic_DNA"/>
</dbReference>
<dbReference type="Proteomes" id="UP001501510">
    <property type="component" value="Unassembled WGS sequence"/>
</dbReference>
<feature type="transmembrane region" description="Helical" evidence="6">
    <location>
        <begin position="24"/>
        <end position="45"/>
    </location>
</feature>
<keyword evidence="3 6" id="KW-0812">Transmembrane</keyword>
<comment type="caution">
    <text evidence="7">The sequence shown here is derived from an EMBL/GenBank/DDBJ whole genome shotgun (WGS) entry which is preliminary data.</text>
</comment>
<comment type="subcellular location">
    <subcellularLocation>
        <location evidence="1">Cell membrane</location>
        <topology evidence="1">Multi-pass membrane protein</topology>
    </subcellularLocation>
</comment>
<dbReference type="InterPro" id="IPR038730">
    <property type="entry name" value="HyfE-like"/>
</dbReference>
<dbReference type="RefSeq" id="WP_343760691.1">
    <property type="nucleotide sequence ID" value="NZ_BAAACG010000008.1"/>
</dbReference>
<name>A0ABP3UMJ8_9CLOT</name>
<reference evidence="8" key="1">
    <citation type="journal article" date="2019" name="Int. J. Syst. Evol. Microbiol.">
        <title>The Global Catalogue of Microorganisms (GCM) 10K type strain sequencing project: providing services to taxonomists for standard genome sequencing and annotation.</title>
        <authorList>
            <consortium name="The Broad Institute Genomics Platform"/>
            <consortium name="The Broad Institute Genome Sequencing Center for Infectious Disease"/>
            <person name="Wu L."/>
            <person name="Ma J."/>
        </authorList>
    </citation>
    <scope>NUCLEOTIDE SEQUENCE [LARGE SCALE GENOMIC DNA]</scope>
    <source>
        <strain evidence="8">JCM 1407</strain>
    </source>
</reference>
<feature type="transmembrane region" description="Helical" evidence="6">
    <location>
        <begin position="114"/>
        <end position="133"/>
    </location>
</feature>
<evidence type="ECO:0000256" key="2">
    <source>
        <dbReference type="ARBA" id="ARBA00022475"/>
    </source>
</evidence>
<feature type="transmembrane region" description="Helical" evidence="6">
    <location>
        <begin position="51"/>
        <end position="71"/>
    </location>
</feature>
<evidence type="ECO:0000256" key="4">
    <source>
        <dbReference type="ARBA" id="ARBA00022989"/>
    </source>
</evidence>
<evidence type="ECO:0000313" key="8">
    <source>
        <dbReference type="Proteomes" id="UP001501510"/>
    </source>
</evidence>
<evidence type="ECO:0000256" key="3">
    <source>
        <dbReference type="ARBA" id="ARBA00022692"/>
    </source>
</evidence>
<dbReference type="PANTHER" id="PTHR38601:SF1">
    <property type="entry name" value="HYDROGENASE-4 COMPONENT E"/>
    <property type="match status" value="1"/>
</dbReference>
<evidence type="ECO:0000256" key="1">
    <source>
        <dbReference type="ARBA" id="ARBA00004651"/>
    </source>
</evidence>
<sequence length="203" mass="22851">MLQLLLSIVIISGILISGTRRIKLLTSSFTVQSLAIALACIFLGYTTKEMHYYIMGILTLTIKVLLIPHIIRKSFRTLKIKRELDLIVGGFSSFIFSGLYIMIIFAIFRNFPSIYLKTGIFLILIGITVMVGRKKAITQMVGLLTIENGIILLEISLVKIPMVLEAWMALEVLVLALIMGMMIFHINKTFDTVSTDYLSDLKE</sequence>
<evidence type="ECO:0000313" key="7">
    <source>
        <dbReference type="EMBL" id="GAA0738826.1"/>
    </source>
</evidence>
<keyword evidence="5 6" id="KW-0472">Membrane</keyword>
<evidence type="ECO:0000256" key="5">
    <source>
        <dbReference type="ARBA" id="ARBA00023136"/>
    </source>
</evidence>
<evidence type="ECO:0008006" key="9">
    <source>
        <dbReference type="Google" id="ProtNLM"/>
    </source>
</evidence>